<evidence type="ECO:0000313" key="2">
    <source>
        <dbReference type="Proteomes" id="UP000030753"/>
    </source>
</evidence>
<dbReference type="AlphaFoldDB" id="W9HAU4"/>
<organism evidence="1 2">
    <name type="scientific">Fusarium oxysporum NRRL 32931</name>
    <dbReference type="NCBI Taxonomy" id="660029"/>
    <lineage>
        <taxon>Eukaryota</taxon>
        <taxon>Fungi</taxon>
        <taxon>Dikarya</taxon>
        <taxon>Ascomycota</taxon>
        <taxon>Pezizomycotina</taxon>
        <taxon>Sordariomycetes</taxon>
        <taxon>Hypocreomycetidae</taxon>
        <taxon>Hypocreales</taxon>
        <taxon>Nectriaceae</taxon>
        <taxon>Fusarium</taxon>
        <taxon>Fusarium oxysporum species complex</taxon>
    </lineage>
</organism>
<protein>
    <submittedName>
        <fullName evidence="1">Uncharacterized protein</fullName>
    </submittedName>
</protein>
<evidence type="ECO:0000313" key="1">
    <source>
        <dbReference type="EMBL" id="EWY79362.1"/>
    </source>
</evidence>
<reference evidence="1 2" key="1">
    <citation type="submission" date="2011-06" db="EMBL/GenBank/DDBJ databases">
        <title>The Genome Sequence of Fusarium oxysporum FOSC 3-a.</title>
        <authorList>
            <consortium name="The Broad Institute Genome Sequencing Platform"/>
            <person name="Ma L.-J."/>
            <person name="Gale L.R."/>
            <person name="Schwartz D.C."/>
            <person name="Zhou S."/>
            <person name="Corby-Kistler H."/>
            <person name="Young S.K."/>
            <person name="Zeng Q."/>
            <person name="Gargeya S."/>
            <person name="Fitzgerald M."/>
            <person name="Haas B."/>
            <person name="Abouelleil A."/>
            <person name="Alvarado L."/>
            <person name="Arachchi H.M."/>
            <person name="Berlin A."/>
            <person name="Brown A."/>
            <person name="Chapman S.B."/>
            <person name="Chen Z."/>
            <person name="Dunbar C."/>
            <person name="Freedman E."/>
            <person name="Gearin G."/>
            <person name="Gellesch M."/>
            <person name="Goldberg J."/>
            <person name="Griggs A."/>
            <person name="Gujja S."/>
            <person name="Heiman D."/>
            <person name="Howarth C."/>
            <person name="Larson L."/>
            <person name="Lui A."/>
            <person name="MacDonald P.J.P."/>
            <person name="Mehta T."/>
            <person name="Montmayeur A."/>
            <person name="Murphy C."/>
            <person name="Neiman D."/>
            <person name="Pearson M."/>
            <person name="Priest M."/>
            <person name="Roberts A."/>
            <person name="Saif S."/>
            <person name="Shea T."/>
            <person name="Shenoy N."/>
            <person name="Sisk P."/>
            <person name="Stolte C."/>
            <person name="Sykes S."/>
            <person name="Wortman J."/>
            <person name="Nusbaum C."/>
            <person name="Birren B."/>
        </authorList>
    </citation>
    <scope>NUCLEOTIDE SEQUENCE [LARGE SCALE GENOMIC DNA]</scope>
    <source>
        <strain evidence="2">FOSC 3-a</strain>
    </source>
</reference>
<dbReference type="EMBL" id="JH717875">
    <property type="protein sequence ID" value="EWY79362.1"/>
    <property type="molecule type" value="Genomic_DNA"/>
</dbReference>
<dbReference type="HOGENOM" id="CLU_2867693_0_0_1"/>
<proteinExistence type="predicted"/>
<accession>W9HAU4</accession>
<gene>
    <name evidence="1" type="ORF">FOYG_17477</name>
</gene>
<sequence>MNGAATPKVYCGAPAYRAFKSCKRTRNNERALDEEAKAEMSTPLSDGRWKLRGVSGLKGIGGWA</sequence>
<name>W9HAU4_FUSOX</name>
<dbReference type="Proteomes" id="UP000030753">
    <property type="component" value="Unassembled WGS sequence"/>
</dbReference>